<protein>
    <submittedName>
        <fullName evidence="3">ANTAR domain-containing protein</fullName>
    </submittedName>
    <submittedName>
        <fullName evidence="2">Aliphatic amidase regulator</fullName>
    </submittedName>
</protein>
<dbReference type="EMBL" id="CADIJZ010000045">
    <property type="protein sequence ID" value="CAB3740982.1"/>
    <property type="molecule type" value="Genomic_DNA"/>
</dbReference>
<proteinExistence type="predicted"/>
<dbReference type="InterPro" id="IPR049021">
    <property type="entry name" value="AmiR_N"/>
</dbReference>
<dbReference type="PROSITE" id="PS50921">
    <property type="entry name" value="ANTAR"/>
    <property type="match status" value="1"/>
</dbReference>
<dbReference type="InterPro" id="IPR036388">
    <property type="entry name" value="WH-like_DNA-bd_sf"/>
</dbReference>
<dbReference type="PIRSF" id="PIRSF036382">
    <property type="entry name" value="RR_antiterm"/>
    <property type="match status" value="1"/>
</dbReference>
<dbReference type="AlphaFoldDB" id="A0A2N7W037"/>
<reference evidence="2 5" key="2">
    <citation type="submission" date="2020-04" db="EMBL/GenBank/DDBJ databases">
        <authorList>
            <person name="De Canck E."/>
        </authorList>
    </citation>
    <scope>NUCLEOTIDE SEQUENCE [LARGE SCALE GENOMIC DNA]</scope>
    <source>
        <strain evidence="2 5">LMG 27174</strain>
    </source>
</reference>
<dbReference type="EMBL" id="PNXY01000042">
    <property type="protein sequence ID" value="PMS22772.1"/>
    <property type="molecule type" value="Genomic_DNA"/>
</dbReference>
<keyword evidence="4" id="KW-1185">Reference proteome</keyword>
<dbReference type="Gene3D" id="3.40.50.2300">
    <property type="match status" value="1"/>
</dbReference>
<dbReference type="SUPFAM" id="SSF52172">
    <property type="entry name" value="CheY-like"/>
    <property type="match status" value="1"/>
</dbReference>
<name>A0A2N7W037_9BURK</name>
<sequence>MSDEVKRYVGGHERVRPISHLLRDLRSLRVCVFHPNDSDGAQLTQQLQRIGCQVQAFWPPLPAPPEGSDVVFIALFPDMLNLAYDWSAAEDAPPLIAVINYENPTVIEAVLRIGAKAVVASPIRSFGLLSALVLGREIAAHTKKLKRRVLRLEEKLGGARRIADAQDILCRQRGVDKAEAYRIIREQAMAKRMTVEEIAAAITNANDILSFGC</sequence>
<dbReference type="GO" id="GO:0003723">
    <property type="term" value="F:RNA binding"/>
    <property type="evidence" value="ECO:0007669"/>
    <property type="project" value="InterPro"/>
</dbReference>
<evidence type="ECO:0000313" key="4">
    <source>
        <dbReference type="Proteomes" id="UP000235659"/>
    </source>
</evidence>
<dbReference type="Pfam" id="PF21332">
    <property type="entry name" value="AmiR_N"/>
    <property type="match status" value="1"/>
</dbReference>
<dbReference type="InterPro" id="IPR008327">
    <property type="entry name" value="Sig_transdc_resp-reg_antiterm"/>
</dbReference>
<evidence type="ECO:0000313" key="3">
    <source>
        <dbReference type="EMBL" id="PMS22772.1"/>
    </source>
</evidence>
<dbReference type="OrthoDB" id="8720242at2"/>
<evidence type="ECO:0000313" key="2">
    <source>
        <dbReference type="EMBL" id="CAB3740982.1"/>
    </source>
</evidence>
<evidence type="ECO:0000259" key="1">
    <source>
        <dbReference type="PROSITE" id="PS50921"/>
    </source>
</evidence>
<accession>A0A2N7W037</accession>
<organism evidence="2 5">
    <name type="scientific">Paraburkholderia rhynchosiae</name>
    <dbReference type="NCBI Taxonomy" id="487049"/>
    <lineage>
        <taxon>Bacteria</taxon>
        <taxon>Pseudomonadati</taxon>
        <taxon>Pseudomonadota</taxon>
        <taxon>Betaproteobacteria</taxon>
        <taxon>Burkholderiales</taxon>
        <taxon>Burkholderiaceae</taxon>
        <taxon>Paraburkholderia</taxon>
    </lineage>
</organism>
<dbReference type="RefSeq" id="WP_102636171.1">
    <property type="nucleotide sequence ID" value="NZ_CADIJZ010000045.1"/>
</dbReference>
<feature type="domain" description="ANTAR" evidence="1">
    <location>
        <begin position="142"/>
        <end position="203"/>
    </location>
</feature>
<dbReference type="InterPro" id="IPR011006">
    <property type="entry name" value="CheY-like_superfamily"/>
</dbReference>
<reference evidence="3 4" key="1">
    <citation type="submission" date="2018-01" db="EMBL/GenBank/DDBJ databases">
        <title>Whole genome analyses suggest that Burkholderia sensu lato contains two further novel genera in the rhizoxinica-symbiotica group Mycetohabitans gen. nov., and Trinickia gen. nov.: implications for the evolution of diazotrophy and nodulation in the Burkholderiaceae.</title>
        <authorList>
            <person name="Estrada-de los Santos P."/>
            <person name="Palmer M."/>
            <person name="Chavez-Ramirez B."/>
            <person name="Beukes C."/>
            <person name="Steenkamp E.T."/>
            <person name="Hirsch A.M."/>
            <person name="Manyaka P."/>
            <person name="Maluk M."/>
            <person name="Lafos M."/>
            <person name="Crook M."/>
            <person name="Gross E."/>
            <person name="Simon M.F."/>
            <person name="Bueno dos Reis Junior F."/>
            <person name="Poole P.S."/>
            <person name="Venter S.N."/>
            <person name="James E.K."/>
        </authorList>
    </citation>
    <scope>NUCLEOTIDE SEQUENCE [LARGE SCALE GENOMIC DNA]</scope>
    <source>
        <strain evidence="3 4">WSM 3937</strain>
    </source>
</reference>
<evidence type="ECO:0000313" key="5">
    <source>
        <dbReference type="Proteomes" id="UP000494205"/>
    </source>
</evidence>
<dbReference type="Proteomes" id="UP000494205">
    <property type="component" value="Unassembled WGS sequence"/>
</dbReference>
<dbReference type="Proteomes" id="UP000235659">
    <property type="component" value="Unassembled WGS sequence"/>
</dbReference>
<gene>
    <name evidence="2" type="primary">amiR</name>
    <name evidence="3" type="ORF">C0Z16_32775</name>
    <name evidence="2" type="ORF">LMG27174_06700</name>
</gene>
<dbReference type="SMART" id="SM01012">
    <property type="entry name" value="ANTAR"/>
    <property type="match status" value="1"/>
</dbReference>
<dbReference type="Gene3D" id="1.10.10.10">
    <property type="entry name" value="Winged helix-like DNA-binding domain superfamily/Winged helix DNA-binding domain"/>
    <property type="match status" value="1"/>
</dbReference>
<dbReference type="InterPro" id="IPR005561">
    <property type="entry name" value="ANTAR"/>
</dbReference>
<dbReference type="Pfam" id="PF03861">
    <property type="entry name" value="ANTAR"/>
    <property type="match status" value="1"/>
</dbReference>